<gene>
    <name evidence="12" type="ORF">P154DRAFT_524707</name>
</gene>
<dbReference type="EMBL" id="ML977612">
    <property type="protein sequence ID" value="KAF1997507.1"/>
    <property type="molecule type" value="Genomic_DNA"/>
</dbReference>
<keyword evidence="13" id="KW-1185">Reference proteome</keyword>
<name>A0A6A5W813_9PLEO</name>
<dbReference type="PROSITE" id="PS50011">
    <property type="entry name" value="PROTEIN_KINASE_DOM"/>
    <property type="match status" value="1"/>
</dbReference>
<dbReference type="InterPro" id="IPR008266">
    <property type="entry name" value="Tyr_kinase_AS"/>
</dbReference>
<organism evidence="12 13">
    <name type="scientific">Amniculicola lignicola CBS 123094</name>
    <dbReference type="NCBI Taxonomy" id="1392246"/>
    <lineage>
        <taxon>Eukaryota</taxon>
        <taxon>Fungi</taxon>
        <taxon>Dikarya</taxon>
        <taxon>Ascomycota</taxon>
        <taxon>Pezizomycotina</taxon>
        <taxon>Dothideomycetes</taxon>
        <taxon>Pleosporomycetidae</taxon>
        <taxon>Pleosporales</taxon>
        <taxon>Amniculicolaceae</taxon>
        <taxon>Amniculicola</taxon>
    </lineage>
</organism>
<dbReference type="PANTHER" id="PTHR38248:SF2">
    <property type="entry name" value="FUNK1 11"/>
    <property type="match status" value="1"/>
</dbReference>
<comment type="function">
    <text evidence="1">Component of the EKC/KEOPS complex that is required for the formation of a threonylcarbamoyl group on adenosine at position 37 (t(6)A37) in tRNAs that read codons beginning with adenine. The complex is probably involved in the transfer of the threonylcarbamoyl moiety of threonylcarbamoyl-AMP (TC-AMP) to the N6 group of A37. BUD32 has ATPase activity in the context of the EKC/KEOPS complex and likely plays a supporting role to the catalytic subunit KAE1. The EKC/KEOPS complex also promotes both telomere uncapping and telomere elongation. The complex is required for efficient recruitment of transcriptional coactivators.</text>
</comment>
<evidence type="ECO:0000256" key="3">
    <source>
        <dbReference type="ARBA" id="ARBA00012513"/>
    </source>
</evidence>
<evidence type="ECO:0000256" key="1">
    <source>
        <dbReference type="ARBA" id="ARBA00003747"/>
    </source>
</evidence>
<comment type="catalytic activity">
    <reaction evidence="9">
        <text>L-seryl-[protein] + ATP = O-phospho-L-seryl-[protein] + ADP + H(+)</text>
        <dbReference type="Rhea" id="RHEA:17989"/>
        <dbReference type="Rhea" id="RHEA-COMP:9863"/>
        <dbReference type="Rhea" id="RHEA-COMP:11604"/>
        <dbReference type="ChEBI" id="CHEBI:15378"/>
        <dbReference type="ChEBI" id="CHEBI:29999"/>
        <dbReference type="ChEBI" id="CHEBI:30616"/>
        <dbReference type="ChEBI" id="CHEBI:83421"/>
        <dbReference type="ChEBI" id="CHEBI:456216"/>
        <dbReference type="EC" id="2.7.11.1"/>
    </reaction>
</comment>
<evidence type="ECO:0000256" key="8">
    <source>
        <dbReference type="ARBA" id="ARBA00047899"/>
    </source>
</evidence>
<proteinExistence type="predicted"/>
<dbReference type="InterPro" id="IPR011009">
    <property type="entry name" value="Kinase-like_dom_sf"/>
</dbReference>
<evidence type="ECO:0000256" key="2">
    <source>
        <dbReference type="ARBA" id="ARBA00011534"/>
    </source>
</evidence>
<evidence type="ECO:0000259" key="11">
    <source>
        <dbReference type="PROSITE" id="PS50011"/>
    </source>
</evidence>
<evidence type="ECO:0000256" key="10">
    <source>
        <dbReference type="SAM" id="MobiDB-lite"/>
    </source>
</evidence>
<dbReference type="Proteomes" id="UP000799779">
    <property type="component" value="Unassembled WGS sequence"/>
</dbReference>
<feature type="compositionally biased region" description="Polar residues" evidence="10">
    <location>
        <begin position="491"/>
        <end position="502"/>
    </location>
</feature>
<reference evidence="12" key="1">
    <citation type="journal article" date="2020" name="Stud. Mycol.">
        <title>101 Dothideomycetes genomes: a test case for predicting lifestyles and emergence of pathogens.</title>
        <authorList>
            <person name="Haridas S."/>
            <person name="Albert R."/>
            <person name="Binder M."/>
            <person name="Bloem J."/>
            <person name="Labutti K."/>
            <person name="Salamov A."/>
            <person name="Andreopoulos B."/>
            <person name="Baker S."/>
            <person name="Barry K."/>
            <person name="Bills G."/>
            <person name="Bluhm B."/>
            <person name="Cannon C."/>
            <person name="Castanera R."/>
            <person name="Culley D."/>
            <person name="Daum C."/>
            <person name="Ezra D."/>
            <person name="Gonzalez J."/>
            <person name="Henrissat B."/>
            <person name="Kuo A."/>
            <person name="Liang C."/>
            <person name="Lipzen A."/>
            <person name="Lutzoni F."/>
            <person name="Magnuson J."/>
            <person name="Mondo S."/>
            <person name="Nolan M."/>
            <person name="Ohm R."/>
            <person name="Pangilinan J."/>
            <person name="Park H.-J."/>
            <person name="Ramirez L."/>
            <person name="Alfaro M."/>
            <person name="Sun H."/>
            <person name="Tritt A."/>
            <person name="Yoshinaga Y."/>
            <person name="Zwiers L.-H."/>
            <person name="Turgeon B."/>
            <person name="Goodwin S."/>
            <person name="Spatafora J."/>
            <person name="Crous P."/>
            <person name="Grigoriev I."/>
        </authorList>
    </citation>
    <scope>NUCLEOTIDE SEQUENCE</scope>
    <source>
        <strain evidence="12">CBS 123094</strain>
    </source>
</reference>
<evidence type="ECO:0000256" key="5">
    <source>
        <dbReference type="ARBA" id="ARBA00019973"/>
    </source>
</evidence>
<dbReference type="EC" id="2.7.11.1" evidence="3"/>
<sequence>MSDADIHENAIGEGLNAFRHTLKSTFERIGIHGYPSSQENIALFEASSDVRNLLIRLFFILQALPAAEHLRSKTGRESLRSDLLSFASTVLSSDFDLKSVLPLFQHIFDQAPDQKIWDAVIALVTLKATPPILSSALLLDTPLKSTSSSQRANEQTHDDIDERILQEINGCVYKDTGGFYEKYFEGKEWSAEAGRITERVNPQVRNGRWTEYPAVPSQSTFLEWFRQFQTNFLCGGRGMFYESPDLPLAGSDCKRKPDLFLAPLSASKHNDKYDWADIRVIGELKQSEIRGKYTEELLNFSGHAREVFAAQPTRRFLHGFIIRGSSMELWVFDRSGPYGSEKFNIHEDPRRFIKIMFGYTRMGGGELGVNTYIQEDENGNYIVLQEEGKEKERLYLEDKPIAFQRAIVCRGTACYRAKKRESERWEYVVKFAWRSDKRRAEGELLKLAKERNVWGVAKLISHRDLETIADMRRELEFRKPQKFRSARRDSINQSRSRQSSTLAAGLGISLTPLSTSSSGQKRKTAEDRVMAPPPKRSKSGSRRRSSATDPAAAQVDGAGLSTYADENPNVNSITAPEGRDDGSFENRILSCLVISPPGRLLREFTSVQEFLEACRDFVRAHRSLYKDGKILHRDISEKNIIITDAQQEGDPKGMLIDLDLGKELDGGPTGARHRTGTMEFMAIEVLEGKPHTYRHDLESFFYVFLWVIIQGRDRTLLKTSRLRRWYTGSYDQIADIKRGHMDKNAFRGILIEFPQEFGGLTELAEDLRGLLFPIRDDALFTGTYRDAERLYQPMIEAFERAIARY</sequence>
<evidence type="ECO:0000256" key="4">
    <source>
        <dbReference type="ARBA" id="ARBA00013948"/>
    </source>
</evidence>
<dbReference type="Gene3D" id="1.10.510.10">
    <property type="entry name" value="Transferase(Phosphotransferase) domain 1"/>
    <property type="match status" value="1"/>
</dbReference>
<feature type="domain" description="Protein kinase" evidence="11">
    <location>
        <begin position="477"/>
        <end position="805"/>
    </location>
</feature>
<evidence type="ECO:0000313" key="12">
    <source>
        <dbReference type="EMBL" id="KAF1997507.1"/>
    </source>
</evidence>
<evidence type="ECO:0000313" key="13">
    <source>
        <dbReference type="Proteomes" id="UP000799779"/>
    </source>
</evidence>
<feature type="region of interest" description="Disordered" evidence="10">
    <location>
        <begin position="481"/>
        <end position="579"/>
    </location>
</feature>
<dbReference type="GO" id="GO:0005524">
    <property type="term" value="F:ATP binding"/>
    <property type="evidence" value="ECO:0007669"/>
    <property type="project" value="InterPro"/>
</dbReference>
<dbReference type="Pfam" id="PF17667">
    <property type="entry name" value="Pkinase_fungal"/>
    <property type="match status" value="1"/>
</dbReference>
<protein>
    <recommendedName>
        <fullName evidence="5">EKC/KEOPS complex subunit BUD32</fullName>
        <ecNumber evidence="3">2.7.11.1</ecNumber>
    </recommendedName>
    <alternativeName>
        <fullName evidence="6 7">Atypical Serine/threonine protein kinase BUD32</fullName>
    </alternativeName>
    <alternativeName>
        <fullName evidence="4">EKC/KEOPS complex subunit bud32</fullName>
    </alternativeName>
</protein>
<evidence type="ECO:0000256" key="7">
    <source>
        <dbReference type="ARBA" id="ARBA00033194"/>
    </source>
</evidence>
<dbReference type="GO" id="GO:0004674">
    <property type="term" value="F:protein serine/threonine kinase activity"/>
    <property type="evidence" value="ECO:0007669"/>
    <property type="project" value="UniProtKB-EC"/>
</dbReference>
<dbReference type="PROSITE" id="PS00109">
    <property type="entry name" value="PROTEIN_KINASE_TYR"/>
    <property type="match status" value="1"/>
</dbReference>
<evidence type="ECO:0000256" key="9">
    <source>
        <dbReference type="ARBA" id="ARBA00048679"/>
    </source>
</evidence>
<dbReference type="AlphaFoldDB" id="A0A6A5W813"/>
<comment type="catalytic activity">
    <reaction evidence="8">
        <text>L-threonyl-[protein] + ATP = O-phospho-L-threonyl-[protein] + ADP + H(+)</text>
        <dbReference type="Rhea" id="RHEA:46608"/>
        <dbReference type="Rhea" id="RHEA-COMP:11060"/>
        <dbReference type="Rhea" id="RHEA-COMP:11605"/>
        <dbReference type="ChEBI" id="CHEBI:15378"/>
        <dbReference type="ChEBI" id="CHEBI:30013"/>
        <dbReference type="ChEBI" id="CHEBI:30616"/>
        <dbReference type="ChEBI" id="CHEBI:61977"/>
        <dbReference type="ChEBI" id="CHEBI:456216"/>
        <dbReference type="EC" id="2.7.11.1"/>
    </reaction>
</comment>
<dbReference type="OrthoDB" id="5584477at2759"/>
<accession>A0A6A5W813</accession>
<dbReference type="SUPFAM" id="SSF56112">
    <property type="entry name" value="Protein kinase-like (PK-like)"/>
    <property type="match status" value="1"/>
</dbReference>
<dbReference type="PANTHER" id="PTHR38248">
    <property type="entry name" value="FUNK1 6"/>
    <property type="match status" value="1"/>
</dbReference>
<evidence type="ECO:0000256" key="6">
    <source>
        <dbReference type="ARBA" id="ARBA00030980"/>
    </source>
</evidence>
<dbReference type="InterPro" id="IPR040976">
    <property type="entry name" value="Pkinase_fungal"/>
</dbReference>
<feature type="compositionally biased region" description="Basic residues" evidence="10">
    <location>
        <begin position="535"/>
        <end position="545"/>
    </location>
</feature>
<comment type="subunit">
    <text evidence="2">Component of the EKC/KEOPS complex composed of at least BUD32, CGI121, GON7, KAE1 and PCC1; the whole complex dimerizes.</text>
</comment>
<dbReference type="InterPro" id="IPR000719">
    <property type="entry name" value="Prot_kinase_dom"/>
</dbReference>